<evidence type="ECO:0000313" key="3">
    <source>
        <dbReference type="Proteomes" id="UP000190888"/>
    </source>
</evidence>
<dbReference type="EMBL" id="FUWH01000015">
    <property type="protein sequence ID" value="SKA19942.1"/>
    <property type="molecule type" value="Genomic_DNA"/>
</dbReference>
<dbReference type="RefSeq" id="WP_078832830.1">
    <property type="nucleotide sequence ID" value="NZ_FUWH01000015.1"/>
</dbReference>
<protein>
    <recommendedName>
        <fullName evidence="4">DUF3078 domain-containing protein</fullName>
    </recommendedName>
</protein>
<dbReference type="Proteomes" id="UP000190888">
    <property type="component" value="Unassembled WGS sequence"/>
</dbReference>
<dbReference type="Pfam" id="PF11276">
    <property type="entry name" value="DUF3078"/>
    <property type="match status" value="1"/>
</dbReference>
<proteinExistence type="predicted"/>
<keyword evidence="1" id="KW-0732">Signal</keyword>
<reference evidence="2 3" key="1">
    <citation type="submission" date="2017-02" db="EMBL/GenBank/DDBJ databases">
        <authorList>
            <person name="Peterson S.W."/>
        </authorList>
    </citation>
    <scope>NUCLEOTIDE SEQUENCE [LARGE SCALE GENOMIC DNA]</scope>
    <source>
        <strain evidence="2 3">DSM 22335</strain>
    </source>
</reference>
<sequence>MKKVMLSFCFFLTLCATAQDNRAKGLQKEFNDKNSTAFKTDTAAKKWKTGGLFSLTLSQTSLKNWAAGGDNYALSLNTALSGFAMYKNGRNEWNTSAGINLGYVNTSSLGARKNDDRFDLLSKYGYALNPKLNIGAIFNFRTQFFKGYTYPDATTKVLSSDILAPAYILLGLGLDYKPAKDLSIFFSSATARWVIVNDDSLSAKGAYGVTPGKKSLFQLGAFMSTNYKTNINKNVTYTGRLDLFSDYLDKPLNVAMNMTNLFAVKISDILSVTYSLDLIYDDNVRLFGVNHDAPALQVKSIIGAGLLVNL</sequence>
<keyword evidence="3" id="KW-1185">Reference proteome</keyword>
<accession>A0A1T4RVG4</accession>
<evidence type="ECO:0000313" key="2">
    <source>
        <dbReference type="EMBL" id="SKA19942.1"/>
    </source>
</evidence>
<gene>
    <name evidence="2" type="ORF">SAMN04488132_11529</name>
</gene>
<evidence type="ECO:0000256" key="1">
    <source>
        <dbReference type="SAM" id="SignalP"/>
    </source>
</evidence>
<name>A0A1T4RVG4_9BACT</name>
<organism evidence="2 3">
    <name type="scientific">Sediminibacterium ginsengisoli</name>
    <dbReference type="NCBI Taxonomy" id="413434"/>
    <lineage>
        <taxon>Bacteria</taxon>
        <taxon>Pseudomonadati</taxon>
        <taxon>Bacteroidota</taxon>
        <taxon>Chitinophagia</taxon>
        <taxon>Chitinophagales</taxon>
        <taxon>Chitinophagaceae</taxon>
        <taxon>Sediminibacterium</taxon>
    </lineage>
</organism>
<dbReference type="STRING" id="413434.SAMN04488132_11529"/>
<feature type="chain" id="PRO_5013386794" description="DUF3078 domain-containing protein" evidence="1">
    <location>
        <begin position="19"/>
        <end position="310"/>
    </location>
</feature>
<dbReference type="AlphaFoldDB" id="A0A1T4RVG4"/>
<evidence type="ECO:0008006" key="4">
    <source>
        <dbReference type="Google" id="ProtNLM"/>
    </source>
</evidence>
<feature type="signal peptide" evidence="1">
    <location>
        <begin position="1"/>
        <end position="18"/>
    </location>
</feature>
<dbReference type="InterPro" id="IPR021428">
    <property type="entry name" value="DUF3078"/>
</dbReference>
<dbReference type="OrthoDB" id="1495718at2"/>